<evidence type="ECO:0000256" key="3">
    <source>
        <dbReference type="ARBA" id="ARBA00022729"/>
    </source>
</evidence>
<comment type="caution">
    <text evidence="5">The sequence shown here is derived from an EMBL/GenBank/DDBJ whole genome shotgun (WGS) entry which is preliminary data.</text>
</comment>
<dbReference type="AlphaFoldDB" id="A0A5J4FZ05"/>
<comment type="subcellular location">
    <subcellularLocation>
        <location evidence="1">Periplasm</location>
    </subcellularLocation>
</comment>
<evidence type="ECO:0000259" key="4">
    <source>
        <dbReference type="Pfam" id="PF22384"/>
    </source>
</evidence>
<gene>
    <name evidence="5" type="ORF">ULMS_19020</name>
</gene>
<dbReference type="GO" id="GO:0042597">
    <property type="term" value="C:periplasmic space"/>
    <property type="evidence" value="ECO:0007669"/>
    <property type="project" value="UniProtKB-SubCell"/>
</dbReference>
<proteinExistence type="inferred from homology"/>
<protein>
    <submittedName>
        <fullName evidence="5">ABC transporter substrate-binding protein</fullName>
    </submittedName>
</protein>
<dbReference type="Proteomes" id="UP000326994">
    <property type="component" value="Unassembled WGS sequence"/>
</dbReference>
<accession>A0A5J4FZ05</accession>
<keyword evidence="6" id="KW-1185">Reference proteome</keyword>
<evidence type="ECO:0000256" key="2">
    <source>
        <dbReference type="ARBA" id="ARBA00010742"/>
    </source>
</evidence>
<keyword evidence="3" id="KW-0732">Signal</keyword>
<dbReference type="Gene3D" id="3.40.190.10">
    <property type="entry name" value="Periplasmic binding protein-like II"/>
    <property type="match status" value="2"/>
</dbReference>
<organism evidence="5 6">
    <name type="scientific">Patiriisocius marinistellae</name>
    <dbReference type="NCBI Taxonomy" id="2494560"/>
    <lineage>
        <taxon>Bacteria</taxon>
        <taxon>Pseudomonadati</taxon>
        <taxon>Bacteroidota</taxon>
        <taxon>Flavobacteriia</taxon>
        <taxon>Flavobacteriales</taxon>
        <taxon>Flavobacteriaceae</taxon>
        <taxon>Patiriisocius</taxon>
    </lineage>
</organism>
<dbReference type="PANTHER" id="PTHR30024:SF47">
    <property type="entry name" value="TAURINE-BINDING PERIPLASMIC PROTEIN"/>
    <property type="match status" value="1"/>
</dbReference>
<comment type="similarity">
    <text evidence="2">Belongs to the bacterial solute-binding protein SsuA/TauA family.</text>
</comment>
<feature type="domain" description="Ca3427-like PBP 2" evidence="4">
    <location>
        <begin position="87"/>
        <end position="180"/>
    </location>
</feature>
<evidence type="ECO:0000313" key="6">
    <source>
        <dbReference type="Proteomes" id="UP000326994"/>
    </source>
</evidence>
<evidence type="ECO:0000256" key="1">
    <source>
        <dbReference type="ARBA" id="ARBA00004418"/>
    </source>
</evidence>
<name>A0A5J4FZ05_9FLAO</name>
<dbReference type="CDD" id="cd13637">
    <property type="entry name" value="PBP2_Ca3427_like"/>
    <property type="match status" value="1"/>
</dbReference>
<dbReference type="SUPFAM" id="SSF53850">
    <property type="entry name" value="Periplasmic binding protein-like II"/>
    <property type="match status" value="1"/>
</dbReference>
<reference evidence="5 6" key="1">
    <citation type="submission" date="2019-08" db="EMBL/GenBank/DDBJ databases">
        <title>Ulvibacter marinistellae sp. nov., isolated from a starfish, Patiria pectinifera.</title>
        <authorList>
            <person name="Kawano K."/>
            <person name="Ushijima N."/>
            <person name="Kihara M."/>
            <person name="Itoh H."/>
        </authorList>
    </citation>
    <scope>NUCLEOTIDE SEQUENCE [LARGE SCALE GENOMIC DNA]</scope>
    <source>
        <strain evidence="5 6">KK4</strain>
    </source>
</reference>
<sequence length="284" mass="32562">MKQLKIGGVPEHFNLPWYLTLRDKEYHEFDINLRWEDYYGGTGQMCNALREGKIDMAVILTEGIIRDIIKGNDCKIVQVFVQSPLIWGIHVAKNSNYETISSLKGTHAAISRYGSGSHLMAYVNAENQGWNTEEDLKFEVIKNLDGALKGLPEGKGDYFMWEKFTTKPYVDNGPFNIVGECPTPWPCFVIAVRNEVLQNNAEAIRKILEIINKTTLEFKEIPSIENMISNRYEQKVEDVNQWLSITEWSQDNLTDKQVQKVQEKLLQLDLIEKTVDTSEILASL</sequence>
<dbReference type="PANTHER" id="PTHR30024">
    <property type="entry name" value="ALIPHATIC SULFONATES-BINDING PROTEIN-RELATED"/>
    <property type="match status" value="1"/>
</dbReference>
<dbReference type="EMBL" id="BKCF01000003">
    <property type="protein sequence ID" value="GEQ86394.1"/>
    <property type="molecule type" value="Genomic_DNA"/>
</dbReference>
<dbReference type="RefSeq" id="WP_151894319.1">
    <property type="nucleotide sequence ID" value="NZ_BKCF01000003.1"/>
</dbReference>
<evidence type="ECO:0000313" key="5">
    <source>
        <dbReference type="EMBL" id="GEQ86394.1"/>
    </source>
</evidence>
<dbReference type="OrthoDB" id="6191474at2"/>
<dbReference type="Pfam" id="PF22384">
    <property type="entry name" value="PBP2_Ca3427_like"/>
    <property type="match status" value="1"/>
</dbReference>
<dbReference type="InterPro" id="IPR054364">
    <property type="entry name" value="Ca3427-like_PBP2"/>
</dbReference>